<evidence type="ECO:0000256" key="1">
    <source>
        <dbReference type="ARBA" id="ARBA00006974"/>
    </source>
</evidence>
<gene>
    <name evidence="3" type="ORF">K2173_018614</name>
</gene>
<accession>A0AAV8UAX5</accession>
<sequence>MIGKKMSSFRKLASRVKAKRRSGLESSQEERLLKDFEDGLSGSSVKPPTGFFVVYVGDEHERFVVPTSFLSHPLFKMLLEKANNEFDLHQKINRLVLPCSVSTFQEIVSVAECCNGRFDVRNLIEELM</sequence>
<dbReference type="PANTHER" id="PTHR31374:SF28">
    <property type="entry name" value="SAUR-LIKE AUXIN-RESPONSIVE PROTEIN FAMILY"/>
    <property type="match status" value="1"/>
</dbReference>
<organism evidence="3 4">
    <name type="scientific">Erythroxylum novogranatense</name>
    <dbReference type="NCBI Taxonomy" id="1862640"/>
    <lineage>
        <taxon>Eukaryota</taxon>
        <taxon>Viridiplantae</taxon>
        <taxon>Streptophyta</taxon>
        <taxon>Embryophyta</taxon>
        <taxon>Tracheophyta</taxon>
        <taxon>Spermatophyta</taxon>
        <taxon>Magnoliopsida</taxon>
        <taxon>eudicotyledons</taxon>
        <taxon>Gunneridae</taxon>
        <taxon>Pentapetalae</taxon>
        <taxon>rosids</taxon>
        <taxon>fabids</taxon>
        <taxon>Malpighiales</taxon>
        <taxon>Erythroxylaceae</taxon>
        <taxon>Erythroxylum</taxon>
    </lineage>
</organism>
<proteinExistence type="inferred from homology"/>
<dbReference type="PANTHER" id="PTHR31374">
    <property type="entry name" value="AUXIN-INDUCED PROTEIN-LIKE-RELATED"/>
    <property type="match status" value="1"/>
</dbReference>
<dbReference type="EMBL" id="JAIWQS010000008">
    <property type="protein sequence ID" value="KAJ8899640.1"/>
    <property type="molecule type" value="Genomic_DNA"/>
</dbReference>
<dbReference type="Pfam" id="PF02519">
    <property type="entry name" value="Auxin_inducible"/>
    <property type="match status" value="1"/>
</dbReference>
<name>A0AAV8UAX5_9ROSI</name>
<comment type="caution">
    <text evidence="3">The sequence shown here is derived from an EMBL/GenBank/DDBJ whole genome shotgun (WGS) entry which is preliminary data.</text>
</comment>
<comment type="similarity">
    <text evidence="1">Belongs to the ARG7 family.</text>
</comment>
<evidence type="ECO:0000313" key="3">
    <source>
        <dbReference type="EMBL" id="KAJ8899640.1"/>
    </source>
</evidence>
<feature type="region of interest" description="Disordered" evidence="2">
    <location>
        <begin position="1"/>
        <end position="30"/>
    </location>
</feature>
<dbReference type="InterPro" id="IPR003676">
    <property type="entry name" value="SAUR_fam"/>
</dbReference>
<evidence type="ECO:0008006" key="5">
    <source>
        <dbReference type="Google" id="ProtNLM"/>
    </source>
</evidence>
<keyword evidence="4" id="KW-1185">Reference proteome</keyword>
<reference evidence="3 4" key="1">
    <citation type="submission" date="2021-09" db="EMBL/GenBank/DDBJ databases">
        <title>Genomic insights and catalytic innovation underlie evolution of tropane alkaloids biosynthesis.</title>
        <authorList>
            <person name="Wang Y.-J."/>
            <person name="Tian T."/>
            <person name="Huang J.-P."/>
            <person name="Huang S.-X."/>
        </authorList>
    </citation>
    <scope>NUCLEOTIDE SEQUENCE [LARGE SCALE GENOMIC DNA]</scope>
    <source>
        <strain evidence="3">KIB-2018</strain>
        <tissue evidence="3">Leaf</tissue>
    </source>
</reference>
<dbReference type="Proteomes" id="UP001159364">
    <property type="component" value="Linkage Group LG08"/>
</dbReference>
<evidence type="ECO:0000256" key="2">
    <source>
        <dbReference type="SAM" id="MobiDB-lite"/>
    </source>
</evidence>
<dbReference type="AlphaFoldDB" id="A0AAV8UAX5"/>
<protein>
    <recommendedName>
        <fullName evidence="5">Small auxin up regulated protein</fullName>
    </recommendedName>
</protein>
<evidence type="ECO:0000313" key="4">
    <source>
        <dbReference type="Proteomes" id="UP001159364"/>
    </source>
</evidence>
<dbReference type="GO" id="GO:0009733">
    <property type="term" value="P:response to auxin"/>
    <property type="evidence" value="ECO:0007669"/>
    <property type="project" value="InterPro"/>
</dbReference>
<feature type="compositionally biased region" description="Basic residues" evidence="2">
    <location>
        <begin position="12"/>
        <end position="21"/>
    </location>
</feature>